<evidence type="ECO:0000313" key="9">
    <source>
        <dbReference type="EMBL" id="QKG80613.1"/>
    </source>
</evidence>
<protein>
    <recommendedName>
        <fullName evidence="7">3-phosphoshikimate 1-carboxyvinyltransferase</fullName>
        <ecNumber evidence="7">2.5.1.19</ecNumber>
    </recommendedName>
    <alternativeName>
        <fullName evidence="7">5-enolpyruvylshikimate-3-phosphate synthase</fullName>
        <shortName evidence="7">EPSP synthase</shortName>
        <shortName evidence="7">EPSPS</shortName>
    </alternativeName>
</protein>
<evidence type="ECO:0000256" key="4">
    <source>
        <dbReference type="ARBA" id="ARBA00022679"/>
    </source>
</evidence>
<feature type="binding site" evidence="7">
    <location>
        <position position="161"/>
    </location>
    <ligand>
        <name>phosphoenolpyruvate</name>
        <dbReference type="ChEBI" id="CHEBI:58702"/>
    </ligand>
</feature>
<comment type="function">
    <text evidence="7">Catalyzes the transfer of the enolpyruvyl moiety of phosphoenolpyruvate (PEP) to the 5-hydroxyl of shikimate-3-phosphate (S3P) to produce enolpyruvyl shikimate-3-phosphate and inorganic phosphate.</text>
</comment>
<feature type="binding site" evidence="7">
    <location>
        <position position="159"/>
    </location>
    <ligand>
        <name>3-phosphoshikimate</name>
        <dbReference type="ChEBI" id="CHEBI:145989"/>
    </ligand>
</feature>
<evidence type="ECO:0000256" key="2">
    <source>
        <dbReference type="ARBA" id="ARBA00009948"/>
    </source>
</evidence>
<feature type="binding site" evidence="7">
    <location>
        <position position="88"/>
    </location>
    <ligand>
        <name>phosphoenolpyruvate</name>
        <dbReference type="ChEBI" id="CHEBI:58702"/>
    </ligand>
</feature>
<dbReference type="PANTHER" id="PTHR21090:SF5">
    <property type="entry name" value="PENTAFUNCTIONAL AROM POLYPEPTIDE"/>
    <property type="match status" value="1"/>
</dbReference>
<evidence type="ECO:0000256" key="3">
    <source>
        <dbReference type="ARBA" id="ARBA00022605"/>
    </source>
</evidence>
<feature type="domain" description="Enolpyruvate transferase" evidence="8">
    <location>
        <begin position="7"/>
        <end position="407"/>
    </location>
</feature>
<keyword evidence="10" id="KW-1185">Reference proteome</keyword>
<dbReference type="EC" id="2.5.1.19" evidence="7"/>
<feature type="binding site" evidence="7">
    <location>
        <position position="398"/>
    </location>
    <ligand>
        <name>phosphoenolpyruvate</name>
        <dbReference type="ChEBI" id="CHEBI:58702"/>
    </ligand>
</feature>
<keyword evidence="3 7" id="KW-0028">Amino-acid biosynthesis</keyword>
<dbReference type="RefSeq" id="WP_173075508.1">
    <property type="nucleotide sequence ID" value="NZ_CP041345.1"/>
</dbReference>
<dbReference type="CDD" id="cd01556">
    <property type="entry name" value="EPSP_synthase"/>
    <property type="match status" value="1"/>
</dbReference>
<dbReference type="InterPro" id="IPR013792">
    <property type="entry name" value="RNA3'P_cycl/enolpyr_Trfase_a/b"/>
</dbReference>
<comment type="pathway">
    <text evidence="1 7">Metabolic intermediate biosynthesis; chorismate biosynthesis; chorismate from D-erythrose 4-phosphate and phosphoenolpyruvate: step 6/7.</text>
</comment>
<dbReference type="GO" id="GO:0009073">
    <property type="term" value="P:aromatic amino acid family biosynthetic process"/>
    <property type="evidence" value="ECO:0007669"/>
    <property type="project" value="UniProtKB-KW"/>
</dbReference>
<dbReference type="AlphaFoldDB" id="A0A7D3Y0N4"/>
<comment type="catalytic activity">
    <reaction evidence="6">
        <text>3-phosphoshikimate + phosphoenolpyruvate = 5-O-(1-carboxyvinyl)-3-phosphoshikimate + phosphate</text>
        <dbReference type="Rhea" id="RHEA:21256"/>
        <dbReference type="ChEBI" id="CHEBI:43474"/>
        <dbReference type="ChEBI" id="CHEBI:57701"/>
        <dbReference type="ChEBI" id="CHEBI:58702"/>
        <dbReference type="ChEBI" id="CHEBI:145989"/>
        <dbReference type="EC" id="2.5.1.19"/>
    </reaction>
    <physiologicalReaction direction="left-to-right" evidence="6">
        <dbReference type="Rhea" id="RHEA:21257"/>
    </physiologicalReaction>
</comment>
<dbReference type="InterPro" id="IPR036968">
    <property type="entry name" value="Enolpyruvate_Tfrase_sf"/>
</dbReference>
<dbReference type="InterPro" id="IPR006264">
    <property type="entry name" value="EPSP_synthase"/>
</dbReference>
<name>A0A7D3Y0N4_9BACT</name>
<evidence type="ECO:0000256" key="7">
    <source>
        <dbReference type="HAMAP-Rule" id="MF_00210"/>
    </source>
</evidence>
<feature type="binding site" evidence="7">
    <location>
        <position position="25"/>
    </location>
    <ligand>
        <name>3-phosphoshikimate</name>
        <dbReference type="ChEBI" id="CHEBI:145989"/>
    </ligand>
</feature>
<keyword evidence="5 7" id="KW-0057">Aromatic amino acid biosynthesis</keyword>
<feature type="binding site" evidence="7">
    <location>
        <position position="21"/>
    </location>
    <ligand>
        <name>3-phosphoshikimate</name>
        <dbReference type="ChEBI" id="CHEBI:145989"/>
    </ligand>
</feature>
<comment type="subcellular location">
    <subcellularLocation>
        <location evidence="7">Cytoplasm</location>
    </subcellularLocation>
</comment>
<keyword evidence="7" id="KW-0963">Cytoplasm</keyword>
<dbReference type="UniPathway" id="UPA00053">
    <property type="reaction ID" value="UER00089"/>
</dbReference>
<feature type="binding site" evidence="7">
    <location>
        <position position="300"/>
    </location>
    <ligand>
        <name>3-phosphoshikimate</name>
        <dbReference type="ChEBI" id="CHEBI:145989"/>
    </ligand>
</feature>
<dbReference type="GO" id="GO:0008652">
    <property type="term" value="P:amino acid biosynthetic process"/>
    <property type="evidence" value="ECO:0007669"/>
    <property type="project" value="UniProtKB-KW"/>
</dbReference>
<feature type="binding site" evidence="7">
    <location>
        <position position="161"/>
    </location>
    <ligand>
        <name>3-phosphoshikimate</name>
        <dbReference type="ChEBI" id="CHEBI:145989"/>
    </ligand>
</feature>
<dbReference type="PANTHER" id="PTHR21090">
    <property type="entry name" value="AROM/DEHYDROQUINATE SYNTHASE"/>
    <property type="match status" value="1"/>
</dbReference>
<organism evidence="9 10">
    <name type="scientific">Tenuifilum thalassicum</name>
    <dbReference type="NCBI Taxonomy" id="2590900"/>
    <lineage>
        <taxon>Bacteria</taxon>
        <taxon>Pseudomonadati</taxon>
        <taxon>Bacteroidota</taxon>
        <taxon>Bacteroidia</taxon>
        <taxon>Bacteroidales</taxon>
        <taxon>Tenuifilaceae</taxon>
        <taxon>Tenuifilum</taxon>
    </lineage>
</organism>
<dbReference type="Pfam" id="PF00275">
    <property type="entry name" value="EPSP_synthase"/>
    <property type="match status" value="1"/>
</dbReference>
<dbReference type="SUPFAM" id="SSF55205">
    <property type="entry name" value="EPT/RTPC-like"/>
    <property type="match status" value="1"/>
</dbReference>
<dbReference type="GO" id="GO:0003866">
    <property type="term" value="F:3-phosphoshikimate 1-carboxyvinyltransferase activity"/>
    <property type="evidence" value="ECO:0007669"/>
    <property type="project" value="UniProtKB-UniRule"/>
</dbReference>
<dbReference type="InterPro" id="IPR001986">
    <property type="entry name" value="Enolpyruvate_Tfrase_dom"/>
</dbReference>
<dbReference type="EMBL" id="CP041345">
    <property type="protein sequence ID" value="QKG80613.1"/>
    <property type="molecule type" value="Genomic_DNA"/>
</dbReference>
<feature type="binding site" evidence="7">
    <location>
        <position position="116"/>
    </location>
    <ligand>
        <name>phosphoenolpyruvate</name>
        <dbReference type="ChEBI" id="CHEBI:58702"/>
    </ligand>
</feature>
<feature type="active site" description="Proton acceptor" evidence="7">
    <location>
        <position position="300"/>
    </location>
</feature>
<feature type="binding site" evidence="7">
    <location>
        <position position="331"/>
    </location>
    <ligand>
        <name>phosphoenolpyruvate</name>
        <dbReference type="ChEBI" id="CHEBI:58702"/>
    </ligand>
</feature>
<evidence type="ECO:0000256" key="5">
    <source>
        <dbReference type="ARBA" id="ARBA00023141"/>
    </source>
</evidence>
<feature type="binding site" evidence="7">
    <location>
        <position position="186"/>
    </location>
    <ligand>
        <name>3-phosphoshikimate</name>
        <dbReference type="ChEBI" id="CHEBI:145989"/>
    </ligand>
</feature>
<evidence type="ECO:0000256" key="6">
    <source>
        <dbReference type="ARBA" id="ARBA00044633"/>
    </source>
</evidence>
<keyword evidence="4 7" id="KW-0808">Transferase</keyword>
<sequence length="417" mass="44398">MKRLIAPSEVKGKLKAPASKSVAQRAIAMASMANGHSTIYNVGNSNDSLAAIDICKKMGASISGDGSKLSITGGLKWPSDEIHCGESGLSIRMFSAIASIFDKPVTLTGEGSLANRPMSMITDGLTKLGVSCTTNNGKLPITVNGPIMGGIIEVDGSLSSQAITGLLMAAPFAKNDVTIRVKNLNSRPYIDLTIQLMDEFNVKVDRQSNDAYRIVSGQKYSPRNFNVEGDWSGATFMLVAGAIAGEVDITNLNPKSLQADKAIIEALMNAGASISIDESNISVRKGNLKAFDFDARNCPDLFPPLVALAANCQGKTKILGVNRLHGKESDRAATLQQEFAKLGVNIEINNDIMIVEGGTIKSATTHSHGDHRIAMACAIAALNANGEVEIENAEAVNKSYPDFFEDLQKIQINQENR</sequence>
<dbReference type="GO" id="GO:0009423">
    <property type="term" value="P:chorismate biosynthetic process"/>
    <property type="evidence" value="ECO:0007669"/>
    <property type="project" value="UniProtKB-UniRule"/>
</dbReference>
<feature type="binding site" evidence="7">
    <location>
        <position position="372"/>
    </location>
    <ligand>
        <name>phosphoenolpyruvate</name>
        <dbReference type="ChEBI" id="CHEBI:58702"/>
    </ligand>
</feature>
<dbReference type="KEGG" id="ttz:FHG85_10135"/>
<reference evidence="9 10" key="1">
    <citation type="submission" date="2019-07" db="EMBL/GenBank/DDBJ databases">
        <title>Thalassofilum flectens gen. nov., sp. nov., a novel moderate thermophilic anaerobe from a shallow sea hot spring in Kunashir Island (Russia), representing a new family in the order Bacteroidales, and proposal of Thalassofilacea fam. nov.</title>
        <authorList>
            <person name="Kochetkova T.V."/>
            <person name="Podosokorskaya O.A."/>
            <person name="Novikov A."/>
            <person name="Elcheninov A.G."/>
            <person name="Toshchakov S.V."/>
            <person name="Kublanov I.V."/>
        </authorList>
    </citation>
    <scope>NUCLEOTIDE SEQUENCE [LARGE SCALE GENOMIC DNA]</scope>
    <source>
        <strain evidence="9 10">38-H</strain>
    </source>
</reference>
<feature type="binding site" evidence="7">
    <location>
        <position position="20"/>
    </location>
    <ligand>
        <name>phosphoenolpyruvate</name>
        <dbReference type="ChEBI" id="CHEBI:58702"/>
    </ligand>
</feature>
<proteinExistence type="inferred from homology"/>
<dbReference type="Gene3D" id="3.65.10.10">
    <property type="entry name" value="Enolpyruvate transferase domain"/>
    <property type="match status" value="2"/>
</dbReference>
<feature type="binding site" evidence="7">
    <location>
        <position position="160"/>
    </location>
    <ligand>
        <name>3-phosphoshikimate</name>
        <dbReference type="ChEBI" id="CHEBI:145989"/>
    </ligand>
</feature>
<feature type="binding site" evidence="7">
    <location>
        <position position="327"/>
    </location>
    <ligand>
        <name>3-phosphoshikimate</name>
        <dbReference type="ChEBI" id="CHEBI:145989"/>
    </ligand>
</feature>
<dbReference type="NCBIfam" id="TIGR01356">
    <property type="entry name" value="aroA"/>
    <property type="match status" value="1"/>
</dbReference>
<comment type="caution">
    <text evidence="7">Lacks conserved residue(s) required for the propagation of feature annotation.</text>
</comment>
<dbReference type="Proteomes" id="UP000500961">
    <property type="component" value="Chromosome"/>
</dbReference>
<evidence type="ECO:0000256" key="1">
    <source>
        <dbReference type="ARBA" id="ARBA00004811"/>
    </source>
</evidence>
<evidence type="ECO:0000313" key="10">
    <source>
        <dbReference type="Proteomes" id="UP000500961"/>
    </source>
</evidence>
<accession>A0A7D3Y0N4</accession>
<dbReference type="GO" id="GO:0005737">
    <property type="term" value="C:cytoplasm"/>
    <property type="evidence" value="ECO:0007669"/>
    <property type="project" value="UniProtKB-SubCell"/>
</dbReference>
<comment type="subunit">
    <text evidence="7">Monomer.</text>
</comment>
<evidence type="ECO:0000259" key="8">
    <source>
        <dbReference type="Pfam" id="PF00275"/>
    </source>
</evidence>
<dbReference type="PIRSF" id="PIRSF000505">
    <property type="entry name" value="EPSPS"/>
    <property type="match status" value="1"/>
</dbReference>
<gene>
    <name evidence="7 9" type="primary">aroA</name>
    <name evidence="9" type="ORF">FHG85_10135</name>
</gene>
<dbReference type="HAMAP" id="MF_00210">
    <property type="entry name" value="EPSP_synth"/>
    <property type="match status" value="1"/>
</dbReference>
<feature type="binding site" evidence="7">
    <location>
        <position position="20"/>
    </location>
    <ligand>
        <name>3-phosphoshikimate</name>
        <dbReference type="ChEBI" id="CHEBI:145989"/>
    </ligand>
</feature>
<comment type="similarity">
    <text evidence="2 7">Belongs to the EPSP synthase family.</text>
</comment>